<dbReference type="InterPro" id="IPR013094">
    <property type="entry name" value="AB_hydrolase_3"/>
</dbReference>
<name>A0E7H5_PARTE</name>
<dbReference type="EMBL" id="CT868662">
    <property type="protein sequence ID" value="CAK91242.1"/>
    <property type="molecule type" value="Genomic_DNA"/>
</dbReference>
<evidence type="ECO:0000256" key="2">
    <source>
        <dbReference type="ARBA" id="ARBA00022801"/>
    </source>
</evidence>
<dbReference type="eggNOG" id="KOG4388">
    <property type="taxonomic scope" value="Eukaryota"/>
</dbReference>
<dbReference type="GO" id="GO:0005829">
    <property type="term" value="C:cytosol"/>
    <property type="evidence" value="ECO:0000318"/>
    <property type="project" value="GO_Central"/>
</dbReference>
<dbReference type="GO" id="GO:0004806">
    <property type="term" value="F:triacylglycerol lipase activity"/>
    <property type="evidence" value="ECO:0000318"/>
    <property type="project" value="GO_Central"/>
</dbReference>
<comment type="similarity">
    <text evidence="1">Belongs to the 'GDXG' lipolytic enzyme family.</text>
</comment>
<gene>
    <name evidence="4" type="ORF">GSPATT00023970001</name>
</gene>
<dbReference type="InParanoid" id="A0E7H5"/>
<keyword evidence="5" id="KW-1185">Reference proteome</keyword>
<dbReference type="Pfam" id="PF07859">
    <property type="entry name" value="Abhydrolase_3"/>
    <property type="match status" value="1"/>
</dbReference>
<feature type="domain" description="Alpha/beta hydrolase fold-3" evidence="3">
    <location>
        <begin position="414"/>
        <end position="634"/>
    </location>
</feature>
<dbReference type="Gene3D" id="3.40.50.1820">
    <property type="entry name" value="alpha/beta hydrolase"/>
    <property type="match status" value="1"/>
</dbReference>
<dbReference type="InterPro" id="IPR029058">
    <property type="entry name" value="AB_hydrolase_fold"/>
</dbReference>
<dbReference type="AlphaFoldDB" id="A0E7H5"/>
<dbReference type="OrthoDB" id="408631at2759"/>
<sequence>MQALFEDLGPIREYDERIEEQDDTIYSQIVVYDRDSLRVEQQNDKDLFEGIQGTFNIELQETMETTYNKYNELIKIATELTSLFGLQDMFTFKTTQLTKLCLIGQLQIQSVIENLSKDYSHIIGEFCLYSKDINLNHVYQILSILNINLLPKILHVCEEFFIKKHTRKPKHILIELHYNLSKFLCVLEAFPHACASQDIRYEYKNSIIVREIAKKDQIEHAYKFILSAIQSAQAMMQKKSETETKIFRGIIHNLGPIYYMLARKQGLLKAHQLMAEPTVELAFAVWNMGETGLAKHLMPIIFPSIKYKQCIYIPRYFKQINIEYVKYYQKHYMGIISPPQPLIDKSPKLLSFYQLIENGEDRVKVRILNSQALTISPSSSLQNYYQDPLIQLQRTNFIDRLFHKTTNTTYENIIIHIHGGGFVSMSSRSHQTYTRLWANSLGVPIFSIDYRLSPQYSFPAALDDCWQAYLWIIHFSLHYFNITPKKIILVGDSAGGNLCAALTALCIRESVYLPAGIILAYPALNLDPKNFNMYQFVSLDDGLLPHSFLKLCVKSYIQDETLNYKDSLISPGEAIDEVLQQFPQTYILTGTNDPLHGDTWTLLGRLMQSIRICLSNLGKKCKLYKYDYMPHGFLNFYNFIPNGEQCINDVIQIIKDIFSQ</sequence>
<dbReference type="SUPFAM" id="SSF53474">
    <property type="entry name" value="alpha/beta-Hydrolases"/>
    <property type="match status" value="1"/>
</dbReference>
<reference evidence="4 5" key="1">
    <citation type="journal article" date="2006" name="Nature">
        <title>Global trends of whole-genome duplications revealed by the ciliate Paramecium tetraurelia.</title>
        <authorList>
            <consortium name="Genoscope"/>
            <person name="Aury J.-M."/>
            <person name="Jaillon O."/>
            <person name="Duret L."/>
            <person name="Noel B."/>
            <person name="Jubin C."/>
            <person name="Porcel B.M."/>
            <person name="Segurens B."/>
            <person name="Daubin V."/>
            <person name="Anthouard V."/>
            <person name="Aiach N."/>
            <person name="Arnaiz O."/>
            <person name="Billaut A."/>
            <person name="Beisson J."/>
            <person name="Blanc I."/>
            <person name="Bouhouche K."/>
            <person name="Camara F."/>
            <person name="Duharcourt S."/>
            <person name="Guigo R."/>
            <person name="Gogendeau D."/>
            <person name="Katinka M."/>
            <person name="Keller A.-M."/>
            <person name="Kissmehl R."/>
            <person name="Klotz C."/>
            <person name="Koll F."/>
            <person name="Le Moue A."/>
            <person name="Lepere C."/>
            <person name="Malinsky S."/>
            <person name="Nowacki M."/>
            <person name="Nowak J.K."/>
            <person name="Plattner H."/>
            <person name="Poulain J."/>
            <person name="Ruiz F."/>
            <person name="Serrano V."/>
            <person name="Zagulski M."/>
            <person name="Dessen P."/>
            <person name="Betermier M."/>
            <person name="Weissenbach J."/>
            <person name="Scarpelli C."/>
            <person name="Schachter V."/>
            <person name="Sperling L."/>
            <person name="Meyer E."/>
            <person name="Cohen J."/>
            <person name="Wincker P."/>
        </authorList>
    </citation>
    <scope>NUCLEOTIDE SEQUENCE [LARGE SCALE GENOMIC DNA]</scope>
    <source>
        <strain evidence="4 5">Stock d4-2</strain>
    </source>
</reference>
<dbReference type="OMA" id="NGEQCIN"/>
<dbReference type="RefSeq" id="XP_001458639.1">
    <property type="nucleotide sequence ID" value="XM_001458602.1"/>
</dbReference>
<dbReference type="HOGENOM" id="CLU_023441_0_0_1"/>
<protein>
    <recommendedName>
        <fullName evidence="3">Alpha/beta hydrolase fold-3 domain-containing protein</fullName>
    </recommendedName>
</protein>
<evidence type="ECO:0000256" key="1">
    <source>
        <dbReference type="ARBA" id="ARBA00010515"/>
    </source>
</evidence>
<dbReference type="PANTHER" id="PTHR23025">
    <property type="entry name" value="TRIACYLGLYCEROL LIPASE"/>
    <property type="match status" value="1"/>
</dbReference>
<dbReference type="Proteomes" id="UP000000600">
    <property type="component" value="Unassembled WGS sequence"/>
</dbReference>
<dbReference type="GO" id="GO:0019433">
    <property type="term" value="P:triglyceride catabolic process"/>
    <property type="evidence" value="ECO:0000318"/>
    <property type="project" value="GO_Central"/>
</dbReference>
<evidence type="ECO:0000313" key="4">
    <source>
        <dbReference type="EMBL" id="CAK91242.1"/>
    </source>
</evidence>
<dbReference type="InterPro" id="IPR002168">
    <property type="entry name" value="Lipase_GDXG_HIS_AS"/>
</dbReference>
<accession>A0E7H5</accession>
<evidence type="ECO:0000313" key="5">
    <source>
        <dbReference type="Proteomes" id="UP000000600"/>
    </source>
</evidence>
<dbReference type="GeneID" id="5044424"/>
<dbReference type="PANTHER" id="PTHR23025:SF3">
    <property type="entry name" value="HORMONE-SENSITIVE LIPASE"/>
    <property type="match status" value="1"/>
</dbReference>
<dbReference type="PROSITE" id="PS01173">
    <property type="entry name" value="LIPASE_GDXG_HIS"/>
    <property type="match status" value="1"/>
</dbReference>
<keyword evidence="2" id="KW-0378">Hydrolase</keyword>
<dbReference type="STRING" id="5888.A0E7H5"/>
<dbReference type="KEGG" id="ptm:GSPATT00023970001"/>
<evidence type="ECO:0000259" key="3">
    <source>
        <dbReference type="Pfam" id="PF07859"/>
    </source>
</evidence>
<dbReference type="GO" id="GO:0004771">
    <property type="term" value="F:sterol ester esterase activity"/>
    <property type="evidence" value="ECO:0000318"/>
    <property type="project" value="GO_Central"/>
</dbReference>
<organism evidence="4 5">
    <name type="scientific">Paramecium tetraurelia</name>
    <dbReference type="NCBI Taxonomy" id="5888"/>
    <lineage>
        <taxon>Eukaryota</taxon>
        <taxon>Sar</taxon>
        <taxon>Alveolata</taxon>
        <taxon>Ciliophora</taxon>
        <taxon>Intramacronucleata</taxon>
        <taxon>Oligohymenophorea</taxon>
        <taxon>Peniculida</taxon>
        <taxon>Parameciidae</taxon>
        <taxon>Paramecium</taxon>
    </lineage>
</organism>
<proteinExistence type="inferred from homology"/>